<feature type="region of interest" description="Disordered" evidence="1">
    <location>
        <begin position="25"/>
        <end position="87"/>
    </location>
</feature>
<name>A0A511ZG39_9BACI</name>
<keyword evidence="4" id="KW-1185">Reference proteome</keyword>
<comment type="caution">
    <text evidence="3">The sequence shown here is derived from an EMBL/GenBank/DDBJ whole genome shotgun (WGS) entry which is preliminary data.</text>
</comment>
<evidence type="ECO:0000313" key="4">
    <source>
        <dbReference type="Proteomes" id="UP000321558"/>
    </source>
</evidence>
<evidence type="ECO:0000256" key="1">
    <source>
        <dbReference type="SAM" id="MobiDB-lite"/>
    </source>
</evidence>
<feature type="compositionally biased region" description="Basic and acidic residues" evidence="1">
    <location>
        <begin position="25"/>
        <end position="69"/>
    </location>
</feature>
<reference evidence="3 4" key="1">
    <citation type="submission" date="2019-07" db="EMBL/GenBank/DDBJ databases">
        <title>Whole genome shotgun sequence of Oceanobacillus sojae NBRC 105379.</title>
        <authorList>
            <person name="Hosoyama A."/>
            <person name="Uohara A."/>
            <person name="Ohji S."/>
            <person name="Ichikawa N."/>
        </authorList>
    </citation>
    <scope>NUCLEOTIDE SEQUENCE [LARGE SCALE GENOMIC DNA]</scope>
    <source>
        <strain evidence="3 4">NBRC 105379</strain>
    </source>
</reference>
<gene>
    <name evidence="3" type="primary">ydeJ_2</name>
    <name evidence="3" type="ORF">OSO01_11260</name>
</gene>
<sequence length="218" mass="24422">MKRTLASMIILITIAFLFAACNDDAKQSRNSEDRAGEQKEKTEENKSANKTDDDLEEVKKNDSTEKPSKEEEDESSNNQSNDSKVNSDVLSEYSADEIEFARVWLQIIGNQDIEELNVYHTSAGEQVNPYEETSVDYPEDVITLGGGIMADGIVTYSGNGDGTINLYDVPSHWPSEEQIDTSMEEYTENIVKNTEKIYIETGNDEEVTALIKKLNIES</sequence>
<organism evidence="3 4">
    <name type="scientific">Oceanobacillus sojae</name>
    <dbReference type="NCBI Taxonomy" id="582851"/>
    <lineage>
        <taxon>Bacteria</taxon>
        <taxon>Bacillati</taxon>
        <taxon>Bacillota</taxon>
        <taxon>Bacilli</taxon>
        <taxon>Bacillales</taxon>
        <taxon>Bacillaceae</taxon>
        <taxon>Oceanobacillus</taxon>
    </lineage>
</organism>
<proteinExistence type="predicted"/>
<keyword evidence="2" id="KW-0732">Signal</keyword>
<dbReference type="RefSeq" id="WP_147209454.1">
    <property type="nucleotide sequence ID" value="NZ_BJYM01000004.1"/>
</dbReference>
<dbReference type="OrthoDB" id="2136654at2"/>
<dbReference type="EMBL" id="BJYM01000004">
    <property type="protein sequence ID" value="GEN86387.1"/>
    <property type="molecule type" value="Genomic_DNA"/>
</dbReference>
<keyword evidence="3" id="KW-0449">Lipoprotein</keyword>
<evidence type="ECO:0000256" key="2">
    <source>
        <dbReference type="SAM" id="SignalP"/>
    </source>
</evidence>
<dbReference type="PROSITE" id="PS51257">
    <property type="entry name" value="PROKAR_LIPOPROTEIN"/>
    <property type="match status" value="1"/>
</dbReference>
<dbReference type="AlphaFoldDB" id="A0A511ZG39"/>
<feature type="chain" id="PRO_5039114320" evidence="2">
    <location>
        <begin position="20"/>
        <end position="218"/>
    </location>
</feature>
<evidence type="ECO:0000313" key="3">
    <source>
        <dbReference type="EMBL" id="GEN86387.1"/>
    </source>
</evidence>
<accession>A0A511ZG39</accession>
<dbReference type="Proteomes" id="UP000321558">
    <property type="component" value="Unassembled WGS sequence"/>
</dbReference>
<feature type="signal peptide" evidence="2">
    <location>
        <begin position="1"/>
        <end position="19"/>
    </location>
</feature>
<protein>
    <submittedName>
        <fullName evidence="3">Putative lipoprotein YdeJ</fullName>
    </submittedName>
</protein>